<keyword evidence="4" id="KW-0067">ATP-binding</keyword>
<evidence type="ECO:0000256" key="5">
    <source>
        <dbReference type="ARBA" id="ARBA00034531"/>
    </source>
</evidence>
<dbReference type="InterPro" id="IPR003812">
    <property type="entry name" value="Fido"/>
</dbReference>
<sequence length="266" mass="30091">MPHQYAWEDYFIPGTQTLKNLFGLVDPEELRTNEEDTVASRMLELQTAPVPGTFDLTHIRALHQHLFQDIYGWAGEVRTAPSADQSPMSKDGVAYAPVDRIAPIWTTERARIAKKPTLLRGSSSAADFSTRLARFWGEINHAHAFREGNTRTQVMFFEQLCEHAGYSLDIARLAPQHPETLREAFVDARYYFQLRGDAMPLAETITQVLTPLTKQTAVDPPQTAVLKASLDSQEQNRRFPELRYVQLDPYGLSEESPAQNDDSQLS</sequence>
<dbReference type="OrthoDB" id="9813719at2"/>
<protein>
    <recommendedName>
        <fullName evidence="5">protein adenylyltransferase</fullName>
        <ecNumber evidence="5">2.7.7.108</ecNumber>
    </recommendedName>
</protein>
<evidence type="ECO:0000256" key="1">
    <source>
        <dbReference type="ARBA" id="ARBA00022679"/>
    </source>
</evidence>
<keyword evidence="3" id="KW-0547">Nucleotide-binding</keyword>
<comment type="catalytic activity">
    <reaction evidence="6">
        <text>L-threonyl-[protein] + ATP = 3-O-(5'-adenylyl)-L-threonyl-[protein] + diphosphate</text>
        <dbReference type="Rhea" id="RHEA:54292"/>
        <dbReference type="Rhea" id="RHEA-COMP:11060"/>
        <dbReference type="Rhea" id="RHEA-COMP:13847"/>
        <dbReference type="ChEBI" id="CHEBI:30013"/>
        <dbReference type="ChEBI" id="CHEBI:30616"/>
        <dbReference type="ChEBI" id="CHEBI:33019"/>
        <dbReference type="ChEBI" id="CHEBI:138113"/>
        <dbReference type="EC" id="2.7.7.108"/>
    </reaction>
</comment>
<dbReference type="GO" id="GO:0070733">
    <property type="term" value="F:AMPylase activity"/>
    <property type="evidence" value="ECO:0007669"/>
    <property type="project" value="UniProtKB-EC"/>
</dbReference>
<dbReference type="GO" id="GO:0005524">
    <property type="term" value="F:ATP binding"/>
    <property type="evidence" value="ECO:0007669"/>
    <property type="project" value="UniProtKB-KW"/>
</dbReference>
<evidence type="ECO:0000313" key="10">
    <source>
        <dbReference type="Proteomes" id="UP000297654"/>
    </source>
</evidence>
<reference evidence="9 10" key="1">
    <citation type="submission" date="2019-03" db="EMBL/GenBank/DDBJ databases">
        <title>Genomics of glacier-inhabiting Cryobacterium strains.</title>
        <authorList>
            <person name="Liu Q."/>
            <person name="Xin Y.-H."/>
        </authorList>
    </citation>
    <scope>NUCLEOTIDE SEQUENCE [LARGE SCALE GENOMIC DNA]</scope>
    <source>
        <strain evidence="9 10">Hh15</strain>
    </source>
</reference>
<proteinExistence type="predicted"/>
<comment type="caution">
    <text evidence="9">The sequence shown here is derived from an EMBL/GenBank/DDBJ whole genome shotgun (WGS) entry which is preliminary data.</text>
</comment>
<name>A0A1H8L0U5_9MICO</name>
<keyword evidence="2" id="KW-0548">Nucleotidyltransferase</keyword>
<evidence type="ECO:0000256" key="2">
    <source>
        <dbReference type="ARBA" id="ARBA00022695"/>
    </source>
</evidence>
<dbReference type="GO" id="GO:0051302">
    <property type="term" value="P:regulation of cell division"/>
    <property type="evidence" value="ECO:0007669"/>
    <property type="project" value="TreeGrafter"/>
</dbReference>
<evidence type="ECO:0000313" key="9">
    <source>
        <dbReference type="EMBL" id="TFB82342.1"/>
    </source>
</evidence>
<comment type="catalytic activity">
    <reaction evidence="7">
        <text>L-tyrosyl-[protein] + ATP = O-(5'-adenylyl)-L-tyrosyl-[protein] + diphosphate</text>
        <dbReference type="Rhea" id="RHEA:54288"/>
        <dbReference type="Rhea" id="RHEA-COMP:10136"/>
        <dbReference type="Rhea" id="RHEA-COMP:13846"/>
        <dbReference type="ChEBI" id="CHEBI:30616"/>
        <dbReference type="ChEBI" id="CHEBI:33019"/>
        <dbReference type="ChEBI" id="CHEBI:46858"/>
        <dbReference type="ChEBI" id="CHEBI:83624"/>
        <dbReference type="EC" id="2.7.7.108"/>
    </reaction>
</comment>
<dbReference type="Gene3D" id="1.10.3290.10">
    <property type="entry name" value="Fido-like domain"/>
    <property type="match status" value="1"/>
</dbReference>
<evidence type="ECO:0000256" key="7">
    <source>
        <dbReference type="ARBA" id="ARBA00048696"/>
    </source>
</evidence>
<dbReference type="Proteomes" id="UP000297654">
    <property type="component" value="Unassembled WGS sequence"/>
</dbReference>
<dbReference type="EMBL" id="SOFF01000062">
    <property type="protein sequence ID" value="TFB82342.1"/>
    <property type="molecule type" value="Genomic_DNA"/>
</dbReference>
<gene>
    <name evidence="9" type="ORF">E3O10_17720</name>
</gene>
<organism evidence="9 10">
    <name type="scientific">Cryobacterium luteum</name>
    <dbReference type="NCBI Taxonomy" id="1424661"/>
    <lineage>
        <taxon>Bacteria</taxon>
        <taxon>Bacillati</taxon>
        <taxon>Actinomycetota</taxon>
        <taxon>Actinomycetes</taxon>
        <taxon>Micrococcales</taxon>
        <taxon>Microbacteriaceae</taxon>
        <taxon>Cryobacterium</taxon>
    </lineage>
</organism>
<keyword evidence="1" id="KW-0808">Transferase</keyword>
<evidence type="ECO:0000256" key="4">
    <source>
        <dbReference type="ARBA" id="ARBA00022840"/>
    </source>
</evidence>
<dbReference type="SUPFAM" id="SSF140931">
    <property type="entry name" value="Fic-like"/>
    <property type="match status" value="1"/>
</dbReference>
<dbReference type="EC" id="2.7.7.108" evidence="5"/>
<keyword evidence="10" id="KW-1185">Reference proteome</keyword>
<dbReference type="PROSITE" id="PS51459">
    <property type="entry name" value="FIDO"/>
    <property type="match status" value="1"/>
</dbReference>
<evidence type="ECO:0000259" key="8">
    <source>
        <dbReference type="PROSITE" id="PS51459"/>
    </source>
</evidence>
<evidence type="ECO:0000256" key="3">
    <source>
        <dbReference type="ARBA" id="ARBA00022741"/>
    </source>
</evidence>
<dbReference type="PANTHER" id="PTHR39560">
    <property type="entry name" value="PROTEIN ADENYLYLTRANSFERASE FIC-RELATED"/>
    <property type="match status" value="1"/>
</dbReference>
<dbReference type="PANTHER" id="PTHR39560:SF1">
    <property type="entry name" value="PROTEIN ADENYLYLTRANSFERASE FIC-RELATED"/>
    <property type="match status" value="1"/>
</dbReference>
<dbReference type="RefSeq" id="WP_092112296.1">
    <property type="nucleotide sequence ID" value="NZ_FOCN01000023.1"/>
</dbReference>
<evidence type="ECO:0000256" key="6">
    <source>
        <dbReference type="ARBA" id="ARBA00047939"/>
    </source>
</evidence>
<feature type="domain" description="Fido" evidence="8">
    <location>
        <begin position="54"/>
        <end position="207"/>
    </location>
</feature>
<dbReference type="AlphaFoldDB" id="A0A1H8L0U5"/>
<accession>A0A1H8L0U5</accession>
<dbReference type="InterPro" id="IPR036597">
    <property type="entry name" value="Fido-like_dom_sf"/>
</dbReference>
<dbReference type="Pfam" id="PF02661">
    <property type="entry name" value="Fic"/>
    <property type="match status" value="1"/>
</dbReference>
<dbReference type="STRING" id="1424661.SAMN05216281_12310"/>